<dbReference type="Pfam" id="PF02839">
    <property type="entry name" value="CBM_5_12"/>
    <property type="match status" value="1"/>
</dbReference>
<evidence type="ECO:0000256" key="5">
    <source>
        <dbReference type="ARBA" id="ARBA00023295"/>
    </source>
</evidence>
<dbReference type="GO" id="GO:0005576">
    <property type="term" value="C:extracellular region"/>
    <property type="evidence" value="ECO:0007669"/>
    <property type="project" value="InterPro"/>
</dbReference>
<keyword evidence="2 7" id="KW-0378">Hydrolase</keyword>
<evidence type="ECO:0000256" key="9">
    <source>
        <dbReference type="SAM" id="MobiDB-lite"/>
    </source>
</evidence>
<dbReference type="PROSITE" id="PS01095">
    <property type="entry name" value="GH18_1"/>
    <property type="match status" value="1"/>
</dbReference>
<feature type="signal peptide" evidence="10">
    <location>
        <begin position="1"/>
        <end position="18"/>
    </location>
</feature>
<feature type="domain" description="GH18" evidence="11">
    <location>
        <begin position="20"/>
        <end position="397"/>
    </location>
</feature>
<dbReference type="SMART" id="SM00495">
    <property type="entry name" value="ChtBD3"/>
    <property type="match status" value="1"/>
</dbReference>
<evidence type="ECO:0000256" key="2">
    <source>
        <dbReference type="ARBA" id="ARBA00022801"/>
    </source>
</evidence>
<dbReference type="SUPFAM" id="SSF54556">
    <property type="entry name" value="Chitinase insertion domain"/>
    <property type="match status" value="1"/>
</dbReference>
<dbReference type="PROSITE" id="PS51910">
    <property type="entry name" value="GH18_2"/>
    <property type="match status" value="1"/>
</dbReference>
<dbReference type="Gene3D" id="2.10.10.20">
    <property type="entry name" value="Carbohydrate-binding module superfamily 5/12"/>
    <property type="match status" value="1"/>
</dbReference>
<dbReference type="InterPro" id="IPR011583">
    <property type="entry name" value="Chitinase_II/V-like_cat"/>
</dbReference>
<dbReference type="Proteomes" id="UP000193560">
    <property type="component" value="Unassembled WGS sequence"/>
</dbReference>
<dbReference type="OrthoDB" id="76388at2759"/>
<dbReference type="Pfam" id="PF00704">
    <property type="entry name" value="Glyco_hydro_18"/>
    <property type="match status" value="1"/>
</dbReference>
<name>A0A1X2IBX3_9FUNG</name>
<keyword evidence="3" id="KW-0146">Chitin degradation</keyword>
<dbReference type="Gene3D" id="3.20.20.80">
    <property type="entry name" value="Glycosidases"/>
    <property type="match status" value="1"/>
</dbReference>
<evidence type="ECO:0000313" key="12">
    <source>
        <dbReference type="EMBL" id="ORZ13603.1"/>
    </source>
</evidence>
<accession>A0A1X2IBX3</accession>
<evidence type="ECO:0000256" key="3">
    <source>
        <dbReference type="ARBA" id="ARBA00023024"/>
    </source>
</evidence>
<evidence type="ECO:0000259" key="11">
    <source>
        <dbReference type="PROSITE" id="PS51910"/>
    </source>
</evidence>
<keyword evidence="13" id="KW-1185">Reference proteome</keyword>
<dbReference type="CDD" id="cd12215">
    <property type="entry name" value="ChiC_BD"/>
    <property type="match status" value="1"/>
</dbReference>
<dbReference type="GO" id="GO:0000272">
    <property type="term" value="P:polysaccharide catabolic process"/>
    <property type="evidence" value="ECO:0007669"/>
    <property type="project" value="UniProtKB-KW"/>
</dbReference>
<sequence length="492" mass="52528">MKLALLGGLLLSATSALAAQSLVGYFPNWLYAKYPVSSIDFSKYTHINYAFAILIKGATPEYTDPQQVETQLPQLVAAAHAKNAKILLSVGGWSGCLTFSTMVADASQRKTFIDWNVGQIKQYNMDGVDIDWEYPGAVGAGCNSMDLANDYKNYLVLLQELRAALDSAFPSARKDITIACHVHPDGNMDDVSDYVKVIDRFNLMTYDINGAWNETSGPNSPFNFEPGLGDADSFVASIDTWMKAGVPASKIVPGVAFYGRSATATVDMSNTNQYQPQRAGSPPMGDSFDAYWQDPYCSKDPGGVSGVWRYGNLRSQGVLSTPTTASSPWIRRWDNVTQTPWLFNPTSKTYISYDDPVSIGIKTDYALSKNLGGIMVWSVDEDNGELLDVAAKILTGTGGGGGSTTTSAAPPATTTTSAPPTNKPTATTTSAATSTSTSGGSGCGSVKAWSSSATYTAGDQVVYNNTIYKANWWTLGETPGSSSGVWTVVSKC</sequence>
<keyword evidence="5 7" id="KW-0326">Glycosidase</keyword>
<evidence type="ECO:0000256" key="10">
    <source>
        <dbReference type="SAM" id="SignalP"/>
    </source>
</evidence>
<dbReference type="GO" id="GO:0006032">
    <property type="term" value="P:chitin catabolic process"/>
    <property type="evidence" value="ECO:0007669"/>
    <property type="project" value="UniProtKB-KW"/>
</dbReference>
<dbReference type="SMART" id="SM00636">
    <property type="entry name" value="Glyco_18"/>
    <property type="match status" value="1"/>
</dbReference>
<dbReference type="InterPro" id="IPR003610">
    <property type="entry name" value="CBM5/12"/>
</dbReference>
<evidence type="ECO:0000256" key="6">
    <source>
        <dbReference type="ARBA" id="ARBA00023326"/>
    </source>
</evidence>
<dbReference type="InterPro" id="IPR050314">
    <property type="entry name" value="Glycosyl_Hydrlase_18"/>
</dbReference>
<dbReference type="InterPro" id="IPR029070">
    <property type="entry name" value="Chitinase_insertion_sf"/>
</dbReference>
<protein>
    <submittedName>
        <fullName evidence="12">Glycosyl hydrolases family 18-domain-containing protein</fullName>
    </submittedName>
</protein>
<comment type="catalytic activity">
    <reaction evidence="1">
        <text>Random endo-hydrolysis of N-acetyl-beta-D-glucosaminide (1-&gt;4)-beta-linkages in chitin and chitodextrins.</text>
        <dbReference type="EC" id="3.2.1.14"/>
    </reaction>
</comment>
<dbReference type="STRING" id="90262.A0A1X2IBX3"/>
<feature type="region of interest" description="Disordered" evidence="9">
    <location>
        <begin position="398"/>
        <end position="443"/>
    </location>
</feature>
<keyword evidence="10" id="KW-0732">Signal</keyword>
<dbReference type="SUPFAM" id="SSF51055">
    <property type="entry name" value="Carbohydrate binding domain"/>
    <property type="match status" value="1"/>
</dbReference>
<dbReference type="PANTHER" id="PTHR11177">
    <property type="entry name" value="CHITINASE"/>
    <property type="match status" value="1"/>
</dbReference>
<dbReference type="AlphaFoldDB" id="A0A1X2IBX3"/>
<dbReference type="InterPro" id="IPR001579">
    <property type="entry name" value="Glyco_hydro_18_chit_AS"/>
</dbReference>
<dbReference type="GO" id="GO:0030246">
    <property type="term" value="F:carbohydrate binding"/>
    <property type="evidence" value="ECO:0007669"/>
    <property type="project" value="InterPro"/>
</dbReference>
<evidence type="ECO:0000256" key="4">
    <source>
        <dbReference type="ARBA" id="ARBA00023277"/>
    </source>
</evidence>
<dbReference type="InterPro" id="IPR017853">
    <property type="entry name" value="GH"/>
</dbReference>
<organism evidence="12 13">
    <name type="scientific">Absidia repens</name>
    <dbReference type="NCBI Taxonomy" id="90262"/>
    <lineage>
        <taxon>Eukaryota</taxon>
        <taxon>Fungi</taxon>
        <taxon>Fungi incertae sedis</taxon>
        <taxon>Mucoromycota</taxon>
        <taxon>Mucoromycotina</taxon>
        <taxon>Mucoromycetes</taxon>
        <taxon>Mucorales</taxon>
        <taxon>Cunninghamellaceae</taxon>
        <taxon>Absidia</taxon>
    </lineage>
</organism>
<dbReference type="PANTHER" id="PTHR11177:SF392">
    <property type="entry name" value="HAP41P"/>
    <property type="match status" value="1"/>
</dbReference>
<proteinExistence type="inferred from homology"/>
<evidence type="ECO:0000256" key="7">
    <source>
        <dbReference type="RuleBase" id="RU000489"/>
    </source>
</evidence>
<gene>
    <name evidence="12" type="ORF">BCR42DRAFT_377899</name>
</gene>
<feature type="compositionally biased region" description="Low complexity" evidence="9">
    <location>
        <begin position="404"/>
        <end position="438"/>
    </location>
</feature>
<dbReference type="GO" id="GO:0008061">
    <property type="term" value="F:chitin binding"/>
    <property type="evidence" value="ECO:0007669"/>
    <property type="project" value="InterPro"/>
</dbReference>
<evidence type="ECO:0000256" key="1">
    <source>
        <dbReference type="ARBA" id="ARBA00000822"/>
    </source>
</evidence>
<feature type="chain" id="PRO_5012597725" evidence="10">
    <location>
        <begin position="19"/>
        <end position="492"/>
    </location>
</feature>
<dbReference type="EMBL" id="MCGE01000016">
    <property type="protein sequence ID" value="ORZ13603.1"/>
    <property type="molecule type" value="Genomic_DNA"/>
</dbReference>
<keyword evidence="4" id="KW-0119">Carbohydrate metabolism</keyword>
<dbReference type="SUPFAM" id="SSF51445">
    <property type="entry name" value="(Trans)glycosidases"/>
    <property type="match status" value="1"/>
</dbReference>
<dbReference type="GO" id="GO:0008843">
    <property type="term" value="F:endochitinase activity"/>
    <property type="evidence" value="ECO:0007669"/>
    <property type="project" value="UniProtKB-EC"/>
</dbReference>
<dbReference type="Gene3D" id="3.10.50.10">
    <property type="match status" value="1"/>
</dbReference>
<keyword evidence="6" id="KW-0624">Polysaccharide degradation</keyword>
<dbReference type="InterPro" id="IPR001223">
    <property type="entry name" value="Glyco_hydro18_cat"/>
</dbReference>
<reference evidence="12 13" key="1">
    <citation type="submission" date="2016-07" db="EMBL/GenBank/DDBJ databases">
        <title>Pervasive Adenine N6-methylation of Active Genes in Fungi.</title>
        <authorList>
            <consortium name="DOE Joint Genome Institute"/>
            <person name="Mondo S.J."/>
            <person name="Dannebaum R.O."/>
            <person name="Kuo R.C."/>
            <person name="Labutti K."/>
            <person name="Haridas S."/>
            <person name="Kuo A."/>
            <person name="Salamov A."/>
            <person name="Ahrendt S.R."/>
            <person name="Lipzen A."/>
            <person name="Sullivan W."/>
            <person name="Andreopoulos W.B."/>
            <person name="Clum A."/>
            <person name="Lindquist E."/>
            <person name="Daum C."/>
            <person name="Ramamoorthy G.K."/>
            <person name="Gryganskyi A."/>
            <person name="Culley D."/>
            <person name="Magnuson J.K."/>
            <person name="James T.Y."/>
            <person name="O'Malley M.A."/>
            <person name="Stajich J.E."/>
            <person name="Spatafora J.W."/>
            <person name="Visel A."/>
            <person name="Grigoriev I.V."/>
        </authorList>
    </citation>
    <scope>NUCLEOTIDE SEQUENCE [LARGE SCALE GENOMIC DNA]</scope>
    <source>
        <strain evidence="12 13">NRRL 1336</strain>
    </source>
</reference>
<evidence type="ECO:0000313" key="13">
    <source>
        <dbReference type="Proteomes" id="UP000193560"/>
    </source>
</evidence>
<dbReference type="InterPro" id="IPR036573">
    <property type="entry name" value="CBM_sf_5/12"/>
</dbReference>
<comment type="caution">
    <text evidence="12">The sequence shown here is derived from an EMBL/GenBank/DDBJ whole genome shotgun (WGS) entry which is preliminary data.</text>
</comment>
<comment type="similarity">
    <text evidence="8">Belongs to the glycosyl hydrolase 18 family.</text>
</comment>
<evidence type="ECO:0000256" key="8">
    <source>
        <dbReference type="RuleBase" id="RU004453"/>
    </source>
</evidence>